<feature type="transmembrane region" description="Helical" evidence="6">
    <location>
        <begin position="699"/>
        <end position="720"/>
    </location>
</feature>
<keyword evidence="2" id="KW-1003">Cell membrane</keyword>
<feature type="transmembrane region" description="Helical" evidence="6">
    <location>
        <begin position="268"/>
        <end position="289"/>
    </location>
</feature>
<keyword evidence="4 6" id="KW-1133">Transmembrane helix</keyword>
<organism evidence="8 9">
    <name type="scientific">Mogibacterium pumilum</name>
    <dbReference type="NCBI Taxonomy" id="86332"/>
    <lineage>
        <taxon>Bacteria</taxon>
        <taxon>Bacillati</taxon>
        <taxon>Bacillota</taxon>
        <taxon>Clostridia</taxon>
        <taxon>Peptostreptococcales</taxon>
        <taxon>Anaerovoracaceae</taxon>
        <taxon>Mogibacterium</taxon>
    </lineage>
</organism>
<gene>
    <name evidence="8" type="ORF">AXF17_03985</name>
</gene>
<dbReference type="PANTHER" id="PTHR30287">
    <property type="entry name" value="MEMBRANE COMPONENT OF PREDICTED ABC SUPERFAMILY METABOLITE UPTAKE TRANSPORTER"/>
    <property type="match status" value="1"/>
</dbReference>
<dbReference type="OrthoDB" id="2934570at2"/>
<keyword evidence="3 6" id="KW-0812">Transmembrane</keyword>
<dbReference type="InterPro" id="IPR003838">
    <property type="entry name" value="ABC3_permease_C"/>
</dbReference>
<evidence type="ECO:0000256" key="6">
    <source>
        <dbReference type="SAM" id="Phobius"/>
    </source>
</evidence>
<evidence type="ECO:0000256" key="3">
    <source>
        <dbReference type="ARBA" id="ARBA00022692"/>
    </source>
</evidence>
<dbReference type="PANTHER" id="PTHR30287:SF2">
    <property type="entry name" value="BLL1001 PROTEIN"/>
    <property type="match status" value="1"/>
</dbReference>
<evidence type="ECO:0000259" key="7">
    <source>
        <dbReference type="Pfam" id="PF02687"/>
    </source>
</evidence>
<dbReference type="GO" id="GO:0005886">
    <property type="term" value="C:plasma membrane"/>
    <property type="evidence" value="ECO:0007669"/>
    <property type="project" value="UniProtKB-SubCell"/>
</dbReference>
<evidence type="ECO:0000313" key="8">
    <source>
        <dbReference type="EMBL" id="ASS38520.1"/>
    </source>
</evidence>
<evidence type="ECO:0000256" key="5">
    <source>
        <dbReference type="ARBA" id="ARBA00023136"/>
    </source>
</evidence>
<keyword evidence="9" id="KW-1185">Reference proteome</keyword>
<comment type="subcellular location">
    <subcellularLocation>
        <location evidence="1">Cell membrane</location>
        <topology evidence="1">Multi-pass membrane protein</topology>
    </subcellularLocation>
</comment>
<protein>
    <recommendedName>
        <fullName evidence="7">ABC3 transporter permease C-terminal domain-containing protein</fullName>
    </recommendedName>
</protein>
<dbReference type="InterPro" id="IPR038766">
    <property type="entry name" value="Membrane_comp_ABC_pdt"/>
</dbReference>
<dbReference type="AlphaFoldDB" id="A0A223AU71"/>
<proteinExistence type="predicted"/>
<feature type="transmembrane region" description="Helical" evidence="6">
    <location>
        <begin position="20"/>
        <end position="40"/>
    </location>
</feature>
<evidence type="ECO:0000256" key="2">
    <source>
        <dbReference type="ARBA" id="ARBA00022475"/>
    </source>
</evidence>
<name>A0A223AU71_9FIRM</name>
<accession>A0A223AU71</accession>
<evidence type="ECO:0000313" key="9">
    <source>
        <dbReference type="Proteomes" id="UP000214689"/>
    </source>
</evidence>
<feature type="transmembrane region" description="Helical" evidence="6">
    <location>
        <begin position="310"/>
        <end position="336"/>
    </location>
</feature>
<feature type="transmembrane region" description="Helical" evidence="6">
    <location>
        <begin position="657"/>
        <end position="678"/>
    </location>
</feature>
<keyword evidence="5 6" id="KW-0472">Membrane</keyword>
<feature type="domain" description="ABC3 transporter permease C-terminal" evidence="7">
    <location>
        <begin position="269"/>
        <end position="388"/>
    </location>
</feature>
<reference evidence="9" key="1">
    <citation type="submission" date="2016-05" db="EMBL/GenBank/DDBJ databases">
        <authorList>
            <person name="Holder M.E."/>
            <person name="Ajami N.J."/>
            <person name="Petrosino J.F."/>
        </authorList>
    </citation>
    <scope>NUCLEOTIDE SEQUENCE [LARGE SCALE GENOMIC DNA]</scope>
    <source>
        <strain evidence="9">ATCC 700696</strain>
    </source>
</reference>
<feature type="transmembrane region" description="Helical" evidence="6">
    <location>
        <begin position="427"/>
        <end position="450"/>
    </location>
</feature>
<dbReference type="Proteomes" id="UP000214689">
    <property type="component" value="Chromosome"/>
</dbReference>
<dbReference type="EMBL" id="CP016199">
    <property type="protein sequence ID" value="ASS38520.1"/>
    <property type="molecule type" value="Genomic_DNA"/>
</dbReference>
<sequence length="784" mass="89097">MKNPIYKRVFRELWDEKGKYLVLFLFLVFSIGFTSGYIVADSSMLRTYNEGFDKYSIENGHFSVAVEPNADLDTVIDDLEKNQSIKVQKQFYKEQDVTSGKHKGDTLRIYKSRKTLNKISMMSGHLPKQADEIAIDRLYAENNKIKIGDILSINGHKFKVSGFSAFSDYSALFKNNADMMFDAQKFTVAVVTDDAWDKLGNNGIVYSYAWRNNNQKLSEKAQKDKAVDVKVELIGKRVMLSDIIARPDNNAIMFTGNDFGHDIVMMQWMLYIIMAVIAFIFAISARNSIEKESKTVGTLRATGYTRRELLSYYMMLPIIVSFVAAVIGNLLGYSWLKKYIAKAYYHSYSLPMYTTHWSSEAFIKTTLVPIVIVLVVDIIVLSLALRTEPLQLLRGEVKSKSKSRNPLTLPNWRFISRFRVRIILHNMGAYATLAIGILMASILMMFGTMLGPMLSHFKTDVLKSQIATYQYVLKAPYDVKYENAEKYAFSTLQNDRDEEVSVFGIEENSKYFKGKLIDDGKSISQTDNESDNAASNDSNTKYDDGKKEIEILASSGYMEKYRLKDGAKIKLHAKFGDEKYTFVVKRTYKYPSSLAIFMPIRKYNEVFGKAADNYTGYFSDKKLGEIDNNFVATIITKKDLTLTADQLESSMGEIFEMFGAFACTLYMLFLYLLAKSAIEKSVNSISLVKILGYSNREIGLLYNCATGIVAISSLVISVFLAERIIREMFYYMMLDYSGCLGYYIAPSVYIKILVLGVAGYFLISKVLMRQIKKIPMAIALKQAE</sequence>
<dbReference type="Pfam" id="PF02687">
    <property type="entry name" value="FtsX"/>
    <property type="match status" value="1"/>
</dbReference>
<evidence type="ECO:0000256" key="1">
    <source>
        <dbReference type="ARBA" id="ARBA00004651"/>
    </source>
</evidence>
<feature type="transmembrane region" description="Helical" evidence="6">
    <location>
        <begin position="361"/>
        <end position="385"/>
    </location>
</feature>
<feature type="transmembrane region" description="Helical" evidence="6">
    <location>
        <begin position="740"/>
        <end position="763"/>
    </location>
</feature>
<dbReference type="RefSeq" id="WP_094234735.1">
    <property type="nucleotide sequence ID" value="NZ_CP016199.1"/>
</dbReference>
<evidence type="ECO:0000256" key="4">
    <source>
        <dbReference type="ARBA" id="ARBA00022989"/>
    </source>
</evidence>